<dbReference type="Gene3D" id="3.40.50.150">
    <property type="entry name" value="Vaccinia Virus protein VP39"/>
    <property type="match status" value="1"/>
</dbReference>
<evidence type="ECO:0000313" key="7">
    <source>
        <dbReference type="Proteomes" id="UP000306544"/>
    </source>
</evidence>
<feature type="region of interest" description="Disordered" evidence="4">
    <location>
        <begin position="157"/>
        <end position="176"/>
    </location>
</feature>
<organism evidence="6 7">
    <name type="scientific">Nesterenkonia sphaerica</name>
    <dbReference type="NCBI Taxonomy" id="1804988"/>
    <lineage>
        <taxon>Bacteria</taxon>
        <taxon>Bacillati</taxon>
        <taxon>Actinomycetota</taxon>
        <taxon>Actinomycetes</taxon>
        <taxon>Micrococcales</taxon>
        <taxon>Micrococcaceae</taxon>
        <taxon>Nesterenkonia</taxon>
    </lineage>
</organism>
<dbReference type="CDD" id="cd02440">
    <property type="entry name" value="AdoMet_MTases"/>
    <property type="match status" value="1"/>
</dbReference>
<dbReference type="InterPro" id="IPR029063">
    <property type="entry name" value="SAM-dependent_MTases_sf"/>
</dbReference>
<keyword evidence="2 6" id="KW-0808">Transferase</keyword>
<evidence type="ECO:0000313" key="6">
    <source>
        <dbReference type="EMBL" id="TLP72761.1"/>
    </source>
</evidence>
<evidence type="ECO:0000256" key="4">
    <source>
        <dbReference type="SAM" id="MobiDB-lite"/>
    </source>
</evidence>
<dbReference type="Proteomes" id="UP000306544">
    <property type="component" value="Unassembled WGS sequence"/>
</dbReference>
<protein>
    <submittedName>
        <fullName evidence="6">Class I SAM-dependent methyltransferase</fullName>
    </submittedName>
</protein>
<dbReference type="GO" id="GO:0032259">
    <property type="term" value="P:methylation"/>
    <property type="evidence" value="ECO:0007669"/>
    <property type="project" value="UniProtKB-KW"/>
</dbReference>
<dbReference type="InterPro" id="IPR041698">
    <property type="entry name" value="Methyltransf_25"/>
</dbReference>
<sequence>MSAQTPPQALAHPWTEDEEFVRLYDLENQGLWDFDFYRQLLVEQGARRVLDIGCGTGVLAVSLAGEGLQVTGVDPAAAMIRTAQRRADQASLGARLTLLHGTTAQVTATGFDAAIMMGHVAQYFLSRQEWDRVLKDAYRTLRPGGFLAFESRNPHGLDDDAWDEDSTKATQEHPEGGEFTSWLEVVDIEHDDAEGPVITARGHNVFPDGRHLTADEPLRYRPLTVLRESLHRAGFAVEQVWGDWDRSPLEQSSPEIIVLARKPF</sequence>
<dbReference type="GO" id="GO:0008168">
    <property type="term" value="F:methyltransferase activity"/>
    <property type="evidence" value="ECO:0007669"/>
    <property type="project" value="UniProtKB-KW"/>
</dbReference>
<gene>
    <name evidence="6" type="ORF">FEF27_11540</name>
</gene>
<dbReference type="SUPFAM" id="SSF53335">
    <property type="entry name" value="S-adenosyl-L-methionine-dependent methyltransferases"/>
    <property type="match status" value="1"/>
</dbReference>
<dbReference type="RefSeq" id="WP_138171048.1">
    <property type="nucleotide sequence ID" value="NZ_VAWA01000020.1"/>
</dbReference>
<keyword evidence="7" id="KW-1185">Reference proteome</keyword>
<evidence type="ECO:0000256" key="3">
    <source>
        <dbReference type="ARBA" id="ARBA00022691"/>
    </source>
</evidence>
<dbReference type="PANTHER" id="PTHR43464:SF19">
    <property type="entry name" value="UBIQUINONE BIOSYNTHESIS O-METHYLTRANSFERASE, MITOCHONDRIAL"/>
    <property type="match status" value="1"/>
</dbReference>
<dbReference type="AlphaFoldDB" id="A0A5R9A233"/>
<dbReference type="PANTHER" id="PTHR43464">
    <property type="entry name" value="METHYLTRANSFERASE"/>
    <property type="match status" value="1"/>
</dbReference>
<feature type="compositionally biased region" description="Basic and acidic residues" evidence="4">
    <location>
        <begin position="165"/>
        <end position="176"/>
    </location>
</feature>
<name>A0A5R9A233_9MICC</name>
<dbReference type="Pfam" id="PF13649">
    <property type="entry name" value="Methyltransf_25"/>
    <property type="match status" value="1"/>
</dbReference>
<proteinExistence type="predicted"/>
<dbReference type="OrthoDB" id="9805171at2"/>
<evidence type="ECO:0000256" key="2">
    <source>
        <dbReference type="ARBA" id="ARBA00022679"/>
    </source>
</evidence>
<evidence type="ECO:0000256" key="1">
    <source>
        <dbReference type="ARBA" id="ARBA00022603"/>
    </source>
</evidence>
<evidence type="ECO:0000259" key="5">
    <source>
        <dbReference type="Pfam" id="PF13649"/>
    </source>
</evidence>
<reference evidence="6 7" key="1">
    <citation type="submission" date="2019-05" db="EMBL/GenBank/DDBJ databases">
        <title>Nesterenkonia sp. GY239, isolated from the Southern Atlantic Ocean.</title>
        <authorList>
            <person name="Zhang G."/>
        </authorList>
    </citation>
    <scope>NUCLEOTIDE SEQUENCE [LARGE SCALE GENOMIC DNA]</scope>
    <source>
        <strain evidence="6 7">GY239</strain>
    </source>
</reference>
<keyword evidence="1 6" id="KW-0489">Methyltransferase</keyword>
<accession>A0A5R9A233</accession>
<comment type="caution">
    <text evidence="6">The sequence shown here is derived from an EMBL/GenBank/DDBJ whole genome shotgun (WGS) entry which is preliminary data.</text>
</comment>
<keyword evidence="3" id="KW-0949">S-adenosyl-L-methionine</keyword>
<feature type="domain" description="Methyltransferase" evidence="5">
    <location>
        <begin position="49"/>
        <end position="145"/>
    </location>
</feature>
<dbReference type="EMBL" id="VAWA01000020">
    <property type="protein sequence ID" value="TLP72761.1"/>
    <property type="molecule type" value="Genomic_DNA"/>
</dbReference>